<protein>
    <submittedName>
        <fullName evidence="1">Uncharacterized protein</fullName>
    </submittedName>
</protein>
<evidence type="ECO:0000313" key="1">
    <source>
        <dbReference type="EMBL" id="KAJ3614682.1"/>
    </source>
</evidence>
<evidence type="ECO:0000313" key="2">
    <source>
        <dbReference type="Proteomes" id="UP001148018"/>
    </source>
</evidence>
<dbReference type="AlphaFoldDB" id="A0A9Q0IV77"/>
<organism evidence="1 2">
    <name type="scientific">Muraenolepis orangiensis</name>
    <name type="common">Patagonian moray cod</name>
    <dbReference type="NCBI Taxonomy" id="630683"/>
    <lineage>
        <taxon>Eukaryota</taxon>
        <taxon>Metazoa</taxon>
        <taxon>Chordata</taxon>
        <taxon>Craniata</taxon>
        <taxon>Vertebrata</taxon>
        <taxon>Euteleostomi</taxon>
        <taxon>Actinopterygii</taxon>
        <taxon>Neopterygii</taxon>
        <taxon>Teleostei</taxon>
        <taxon>Neoteleostei</taxon>
        <taxon>Acanthomorphata</taxon>
        <taxon>Zeiogadaria</taxon>
        <taxon>Gadariae</taxon>
        <taxon>Gadiformes</taxon>
        <taxon>Muraenolepidoidei</taxon>
        <taxon>Muraenolepididae</taxon>
        <taxon>Muraenolepis</taxon>
    </lineage>
</organism>
<dbReference type="Proteomes" id="UP001148018">
    <property type="component" value="Unassembled WGS sequence"/>
</dbReference>
<dbReference type="PANTHER" id="PTHR36292:SF1">
    <property type="entry name" value="UPF0575 PROTEIN C19ORF67"/>
    <property type="match status" value="1"/>
</dbReference>
<gene>
    <name evidence="1" type="ORF">NHX12_018253</name>
</gene>
<sequence>MEVGTLTPPAGERTDLNADGEDFYVFLSFEDIEAAVDILLVIMTELQLLMEKADDFQNRLACCLGQLEREHLSALVQAFLSASEPLFTSRESRGWSRLSPQPLVLSYADQALLSLDESQWNSLSPLYTGQCQIDRLKVSTFRYYAVIPFVTGGGSQPGLYKRMRWNVERIETEFFFLCFEEIYEGEEAGISGEGLSPGTMATRMWSIGRWLQTFPDPDTEDILEWVLCEIPKARYLKLVSLGSEEPSVCHATDCLLGVLFPQLIYSE</sequence>
<name>A0A9Q0IV77_9TELE</name>
<proteinExistence type="predicted"/>
<dbReference type="Pfam" id="PF11771">
    <property type="entry name" value="DUF3314"/>
    <property type="match status" value="1"/>
</dbReference>
<accession>A0A9Q0IV77</accession>
<dbReference type="OrthoDB" id="9933945at2759"/>
<reference evidence="1" key="1">
    <citation type="submission" date="2022-07" db="EMBL/GenBank/DDBJ databases">
        <title>Chromosome-level genome of Muraenolepis orangiensis.</title>
        <authorList>
            <person name="Kim J."/>
        </authorList>
    </citation>
    <scope>NUCLEOTIDE SEQUENCE</scope>
    <source>
        <strain evidence="1">KU_S4_2022</strain>
        <tissue evidence="1">Muscle</tissue>
    </source>
</reference>
<dbReference type="PANTHER" id="PTHR36292">
    <property type="entry name" value="UPF0575 PROTEIN C19ORF67"/>
    <property type="match status" value="1"/>
</dbReference>
<keyword evidence="2" id="KW-1185">Reference proteome</keyword>
<dbReference type="InterPro" id="IPR021748">
    <property type="entry name" value="DUF3314"/>
</dbReference>
<comment type="caution">
    <text evidence="1">The sequence shown here is derived from an EMBL/GenBank/DDBJ whole genome shotgun (WGS) entry which is preliminary data.</text>
</comment>
<dbReference type="EMBL" id="JANIIK010000034">
    <property type="protein sequence ID" value="KAJ3614682.1"/>
    <property type="molecule type" value="Genomic_DNA"/>
</dbReference>